<accession>A0A5B8IW61</accession>
<evidence type="ECO:0000256" key="1">
    <source>
        <dbReference type="SAM" id="MobiDB-lite"/>
    </source>
</evidence>
<feature type="domain" description="DUF3291" evidence="2">
    <location>
        <begin position="3"/>
        <end position="150"/>
    </location>
</feature>
<dbReference type="Proteomes" id="UP000318483">
    <property type="component" value="Chromosome"/>
</dbReference>
<dbReference type="RefSeq" id="WP_146365120.1">
    <property type="nucleotide sequence ID" value="NZ_CP042261.1"/>
</dbReference>
<reference evidence="3 4" key="1">
    <citation type="submission" date="2019-07" db="EMBL/GenBank/DDBJ databases">
        <title>Litoreibacter alkalisoli sp. nov., isolated from saline-alkaline soil.</title>
        <authorList>
            <person name="Wang S."/>
            <person name="Xu L."/>
            <person name="Xing Y.-T."/>
            <person name="Sun J.-Q."/>
        </authorList>
    </citation>
    <scope>NUCLEOTIDE SEQUENCE [LARGE SCALE GENOMIC DNA]</scope>
    <source>
        <strain evidence="3 4">LN3S51</strain>
    </source>
</reference>
<dbReference type="KEGG" id="lit:FPZ52_09005"/>
<dbReference type="Pfam" id="PF11695">
    <property type="entry name" value="DUF3291"/>
    <property type="match status" value="1"/>
</dbReference>
<dbReference type="InterPro" id="IPR021708">
    <property type="entry name" value="DUF3291"/>
</dbReference>
<evidence type="ECO:0000313" key="4">
    <source>
        <dbReference type="Proteomes" id="UP000318483"/>
    </source>
</evidence>
<evidence type="ECO:0000313" key="3">
    <source>
        <dbReference type="EMBL" id="QDY69743.1"/>
    </source>
</evidence>
<keyword evidence="4" id="KW-1185">Reference proteome</keyword>
<gene>
    <name evidence="3" type="ORF">FPZ52_09005</name>
</gene>
<protein>
    <submittedName>
        <fullName evidence="3">DUF3291 domain-containing protein</fullName>
    </submittedName>
</protein>
<name>A0A5B8IW61_9RHOB</name>
<evidence type="ECO:0000259" key="2">
    <source>
        <dbReference type="Pfam" id="PF11695"/>
    </source>
</evidence>
<proteinExistence type="predicted"/>
<feature type="region of interest" description="Disordered" evidence="1">
    <location>
        <begin position="173"/>
        <end position="198"/>
    </location>
</feature>
<dbReference type="OrthoDB" id="2376237at2"/>
<dbReference type="AlphaFoldDB" id="A0A5B8IW61"/>
<dbReference type="EMBL" id="CP042261">
    <property type="protein sequence ID" value="QDY69743.1"/>
    <property type="molecule type" value="Genomic_DNA"/>
</dbReference>
<organism evidence="3 4">
    <name type="scientific">Qingshengfaniella alkalisoli</name>
    <dbReference type="NCBI Taxonomy" id="2599296"/>
    <lineage>
        <taxon>Bacteria</taxon>
        <taxon>Pseudomonadati</taxon>
        <taxon>Pseudomonadota</taxon>
        <taxon>Alphaproteobacteria</taxon>
        <taxon>Rhodobacterales</taxon>
        <taxon>Paracoccaceae</taxon>
        <taxon>Qingshengfaniella</taxon>
    </lineage>
</organism>
<sequence length="198" mass="22566">MPLALYTFGMFAKPAEDPVNAGFYDLNDPIFELVDKAEGLIARSGYASDPGPKPWGPEVYPRFYQEKGDGWSPATLSLWTDMEALFSFTYFGLHAVALKRGREWFQKPSWPPLAMWWHLDQDYPTWAEGVRRHEHLHDHGATPTAFDFKEPFDETGAPTKLDKARLERLRASQAQRRLQGSNRTDHEAGNALFSLTHA</sequence>